<dbReference type="Proteomes" id="UP001153714">
    <property type="component" value="Chromosome 3"/>
</dbReference>
<dbReference type="AlphaFoldDB" id="A0A9N9R7I2"/>
<reference evidence="4" key="1">
    <citation type="submission" date="2021-12" db="EMBL/GenBank/DDBJ databases">
        <authorList>
            <person name="King R."/>
        </authorList>
    </citation>
    <scope>NUCLEOTIDE SEQUENCE</scope>
</reference>
<evidence type="ECO:0000256" key="2">
    <source>
        <dbReference type="SAM" id="MobiDB-lite"/>
    </source>
</evidence>
<evidence type="ECO:0000259" key="3">
    <source>
        <dbReference type="Pfam" id="PF25298"/>
    </source>
</evidence>
<feature type="compositionally biased region" description="Low complexity" evidence="2">
    <location>
        <begin position="1"/>
        <end position="17"/>
    </location>
</feature>
<feature type="coiled-coil region" evidence="1">
    <location>
        <begin position="95"/>
        <end position="129"/>
    </location>
</feature>
<name>A0A9N9R7I2_9NEOP</name>
<keyword evidence="5" id="KW-1185">Reference proteome</keyword>
<organism evidence="4 5">
    <name type="scientific">Diatraea saccharalis</name>
    <name type="common">sugarcane borer</name>
    <dbReference type="NCBI Taxonomy" id="40085"/>
    <lineage>
        <taxon>Eukaryota</taxon>
        <taxon>Metazoa</taxon>
        <taxon>Ecdysozoa</taxon>
        <taxon>Arthropoda</taxon>
        <taxon>Hexapoda</taxon>
        <taxon>Insecta</taxon>
        <taxon>Pterygota</taxon>
        <taxon>Neoptera</taxon>
        <taxon>Endopterygota</taxon>
        <taxon>Lepidoptera</taxon>
        <taxon>Glossata</taxon>
        <taxon>Ditrysia</taxon>
        <taxon>Pyraloidea</taxon>
        <taxon>Crambidae</taxon>
        <taxon>Crambinae</taxon>
        <taxon>Diatraea</taxon>
    </lineage>
</organism>
<proteinExistence type="predicted"/>
<keyword evidence="1" id="KW-0175">Coiled coil</keyword>
<sequence length="288" mass="33644">MNKSMSESNLSEGSNENTTKKSSQRNKRLREEDLPGEFYKFKEEMRELISSFMNAQQNQISSILMDLKEIQNTNNSINNSVMLLTKQNEDFCKKIELLQSQIKQDREYISILENKIEDLQRSSRKTSIEIKNAPKNKQESREDLLKMVMCLAKSVDLVMDVKDIKDIFRLSERKERGVNNPPIILELGSTLLKIDLLKKIKLFNSKNKSKLQAMHLGFTINEHNPIYITEQLTSKAARLFFLARDLVKMKNYKYCWTSFGKVFVRQDESSRIIQVTTEPQVHQLLQKP</sequence>
<evidence type="ECO:0000313" key="5">
    <source>
        <dbReference type="Proteomes" id="UP001153714"/>
    </source>
</evidence>
<dbReference type="EMBL" id="OU893334">
    <property type="protein sequence ID" value="CAG9791108.1"/>
    <property type="molecule type" value="Genomic_DNA"/>
</dbReference>
<reference evidence="4" key="2">
    <citation type="submission" date="2022-10" db="EMBL/GenBank/DDBJ databases">
        <authorList>
            <consortium name="ENA_rothamsted_submissions"/>
            <consortium name="culmorum"/>
            <person name="King R."/>
        </authorList>
    </citation>
    <scope>NUCLEOTIDE SEQUENCE</scope>
</reference>
<evidence type="ECO:0000256" key="1">
    <source>
        <dbReference type="SAM" id="Coils"/>
    </source>
</evidence>
<gene>
    <name evidence="4" type="ORF">DIATSA_LOCUS8741</name>
</gene>
<dbReference type="Pfam" id="PF25298">
    <property type="entry name" value="Baculo_FP_2nd"/>
    <property type="match status" value="1"/>
</dbReference>
<protein>
    <recommendedName>
        <fullName evidence="3">FP protein C-terminal domain-containing protein</fullName>
    </recommendedName>
</protein>
<dbReference type="InterPro" id="IPR057251">
    <property type="entry name" value="FP_C"/>
</dbReference>
<accession>A0A9N9R7I2</accession>
<feature type="domain" description="FP protein C-terminal" evidence="3">
    <location>
        <begin position="233"/>
        <end position="284"/>
    </location>
</feature>
<evidence type="ECO:0000313" key="4">
    <source>
        <dbReference type="EMBL" id="CAG9791108.1"/>
    </source>
</evidence>
<dbReference type="OrthoDB" id="7436381at2759"/>
<feature type="region of interest" description="Disordered" evidence="2">
    <location>
        <begin position="1"/>
        <end position="31"/>
    </location>
</feature>